<dbReference type="FunFam" id="2.60.40.10:FF:000088">
    <property type="entry name" value="Butyrophilin subfamily 1 member A1"/>
    <property type="match status" value="1"/>
</dbReference>
<keyword evidence="5 11" id="KW-1133">Transmembrane helix</keyword>
<feature type="transmembrane region" description="Helical" evidence="11">
    <location>
        <begin position="238"/>
        <end position="260"/>
    </location>
</feature>
<comment type="caution">
    <text evidence="15">The sequence shown here is derived from an EMBL/GenBank/DDBJ whole genome shotgun (WGS) entry which is preliminary data.</text>
</comment>
<gene>
    <name evidence="15" type="primary">Btn1a1_0</name>
    <name evidence="15" type="ORF">EUBBOU_R03897</name>
</gene>
<keyword evidence="3 11" id="KW-0812">Transmembrane</keyword>
<feature type="non-terminal residue" evidence="15">
    <location>
        <position position="1"/>
    </location>
</feature>
<comment type="similarity">
    <text evidence="10">Belongs to the SKINT family.</text>
</comment>
<feature type="chain" id="PRO_5029837328" evidence="12">
    <location>
        <begin position="20"/>
        <end position="472"/>
    </location>
</feature>
<dbReference type="FunFam" id="2.60.120.920:FF:000004">
    <property type="entry name" value="Butyrophilin subfamily 1 member A1"/>
    <property type="match status" value="1"/>
</dbReference>
<keyword evidence="7" id="KW-1015">Disulfide bond</keyword>
<dbReference type="InterPro" id="IPR013783">
    <property type="entry name" value="Ig-like_fold"/>
</dbReference>
<keyword evidence="8" id="KW-0325">Glycoprotein</keyword>
<dbReference type="Gene3D" id="2.60.40.10">
    <property type="entry name" value="Immunoglobulins"/>
    <property type="match status" value="2"/>
</dbReference>
<evidence type="ECO:0000256" key="10">
    <source>
        <dbReference type="ARBA" id="ARBA00038221"/>
    </source>
</evidence>
<evidence type="ECO:0000313" key="15">
    <source>
        <dbReference type="EMBL" id="NXF94787.1"/>
    </source>
</evidence>
<feature type="non-terminal residue" evidence="15">
    <location>
        <position position="472"/>
    </location>
</feature>
<dbReference type="GO" id="GO:0001817">
    <property type="term" value="P:regulation of cytokine production"/>
    <property type="evidence" value="ECO:0007669"/>
    <property type="project" value="TreeGrafter"/>
</dbReference>
<dbReference type="InterPro" id="IPR003599">
    <property type="entry name" value="Ig_sub"/>
</dbReference>
<evidence type="ECO:0000256" key="2">
    <source>
        <dbReference type="ARBA" id="ARBA00007591"/>
    </source>
</evidence>
<dbReference type="InterPro" id="IPR003877">
    <property type="entry name" value="SPRY_dom"/>
</dbReference>
<sequence>STAATVAAPSCFLLCGSLAARLKVTGPPGPVLVPVGQDVLLPCQVWPPQAGGQLEVVWFREHFSHFVHRSKQGQDELGEQMPQYQGRTRLLSGGLNGSADLKLFRARLADAGSYTCFVRREQQYEEAVVELQVTASGSAPLLVLEQYQAGGIRLGCHSAGWHPEPRLLWQDAHGQQLPALSEDVAKDNRGLFTVNSSIILTRGTKQNLSCLVQDALSHQGQGSALYVADPFFRNAQPWVTALGVTLVAVAALLLLAAYLFKVKGKGLAQSLALGLVQVTSGFERQAEELAWRRYAVPIEEVKVVLDPDTAHCDLVLSEDCRDVKRGDRRQDLPDGPQRFNPWRCVLGWEGFTSGRHCWEVEVVDGGGWTVGVCREDVKRKGEIEFKPEEGIWAVGQWAGQFQALSSPNHTLLPHLRTPRRLRVCLDCAQGQVAFFSVDEKVPIFTFPLTSCKGVKVYPWVWLGPGTWLKMWP</sequence>
<evidence type="ECO:0000256" key="4">
    <source>
        <dbReference type="ARBA" id="ARBA00022729"/>
    </source>
</evidence>
<evidence type="ECO:0000256" key="6">
    <source>
        <dbReference type="ARBA" id="ARBA00023136"/>
    </source>
</evidence>
<proteinExistence type="inferred from homology"/>
<dbReference type="SMART" id="SM00589">
    <property type="entry name" value="PRY"/>
    <property type="match status" value="1"/>
</dbReference>
<dbReference type="CDD" id="cd12888">
    <property type="entry name" value="SPRY_PRY_TRIM7_like"/>
    <property type="match status" value="1"/>
</dbReference>
<dbReference type="GO" id="GO:1903037">
    <property type="term" value="P:regulation of leukocyte cell-cell adhesion"/>
    <property type="evidence" value="ECO:0007669"/>
    <property type="project" value="UniProtKB-ARBA"/>
</dbReference>
<feature type="domain" description="Ig-like" evidence="14">
    <location>
        <begin position="9"/>
        <end position="134"/>
    </location>
</feature>
<dbReference type="InterPro" id="IPR053896">
    <property type="entry name" value="BTN3A2-like_Ig-C"/>
</dbReference>
<dbReference type="Pfam" id="PF00622">
    <property type="entry name" value="SPRY"/>
    <property type="match status" value="1"/>
</dbReference>
<dbReference type="Gene3D" id="2.60.120.920">
    <property type="match status" value="1"/>
</dbReference>
<evidence type="ECO:0000259" key="13">
    <source>
        <dbReference type="PROSITE" id="PS50188"/>
    </source>
</evidence>
<accession>A0A7K8XUP2</accession>
<keyword evidence="4 12" id="KW-0732">Signal</keyword>
<organism evidence="15 16">
    <name type="scientific">Eubucco bourcierii</name>
    <name type="common">red-headed barbet</name>
    <dbReference type="NCBI Taxonomy" id="91767"/>
    <lineage>
        <taxon>Eukaryota</taxon>
        <taxon>Metazoa</taxon>
        <taxon>Chordata</taxon>
        <taxon>Craniata</taxon>
        <taxon>Vertebrata</taxon>
        <taxon>Euteleostomi</taxon>
        <taxon>Archelosauria</taxon>
        <taxon>Archosauria</taxon>
        <taxon>Dinosauria</taxon>
        <taxon>Saurischia</taxon>
        <taxon>Theropoda</taxon>
        <taxon>Coelurosauria</taxon>
        <taxon>Aves</taxon>
        <taxon>Neognathae</taxon>
        <taxon>Neoaves</taxon>
        <taxon>Telluraves</taxon>
        <taxon>Coraciimorphae</taxon>
        <taxon>Piciformes</taxon>
        <taxon>Ramphastidae</taxon>
        <taxon>Eubucco</taxon>
    </lineage>
</organism>
<dbReference type="InterPro" id="IPR036179">
    <property type="entry name" value="Ig-like_dom_sf"/>
</dbReference>
<evidence type="ECO:0000259" key="14">
    <source>
        <dbReference type="PROSITE" id="PS50835"/>
    </source>
</evidence>
<dbReference type="OrthoDB" id="9986391at2759"/>
<dbReference type="InterPro" id="IPR043136">
    <property type="entry name" value="B30.2/SPRY_sf"/>
</dbReference>
<dbReference type="GO" id="GO:0042110">
    <property type="term" value="P:T cell activation"/>
    <property type="evidence" value="ECO:0007669"/>
    <property type="project" value="UniProtKB-ARBA"/>
</dbReference>
<dbReference type="Pfam" id="PF07686">
    <property type="entry name" value="V-set"/>
    <property type="match status" value="1"/>
</dbReference>
<dbReference type="InterPro" id="IPR050504">
    <property type="entry name" value="IgSF_BTN/MOG"/>
</dbReference>
<evidence type="ECO:0000256" key="3">
    <source>
        <dbReference type="ARBA" id="ARBA00022692"/>
    </source>
</evidence>
<dbReference type="PROSITE" id="PS50835">
    <property type="entry name" value="IG_LIKE"/>
    <property type="match status" value="1"/>
</dbReference>
<dbReference type="GO" id="GO:0050852">
    <property type="term" value="P:T cell receptor signaling pathway"/>
    <property type="evidence" value="ECO:0007669"/>
    <property type="project" value="TreeGrafter"/>
</dbReference>
<evidence type="ECO:0000256" key="5">
    <source>
        <dbReference type="ARBA" id="ARBA00022989"/>
    </source>
</evidence>
<dbReference type="SMART" id="SM00449">
    <property type="entry name" value="SPRY"/>
    <property type="match status" value="1"/>
</dbReference>
<dbReference type="SUPFAM" id="SSF48726">
    <property type="entry name" value="Immunoglobulin"/>
    <property type="match status" value="2"/>
</dbReference>
<dbReference type="Pfam" id="PF22705">
    <property type="entry name" value="C2-set_3"/>
    <property type="match status" value="1"/>
</dbReference>
<dbReference type="InterPro" id="IPR007110">
    <property type="entry name" value="Ig-like_dom"/>
</dbReference>
<dbReference type="Pfam" id="PF13765">
    <property type="entry name" value="PRY"/>
    <property type="match status" value="1"/>
</dbReference>
<evidence type="ECO:0000256" key="1">
    <source>
        <dbReference type="ARBA" id="ARBA00004479"/>
    </source>
</evidence>
<dbReference type="InterPro" id="IPR006574">
    <property type="entry name" value="PRY"/>
</dbReference>
<comment type="similarity">
    <text evidence="2">Belongs to the immunoglobulin superfamily. BTN/MOG family.</text>
</comment>
<dbReference type="InterPro" id="IPR013106">
    <property type="entry name" value="Ig_V-set"/>
</dbReference>
<dbReference type="GO" id="GO:0009897">
    <property type="term" value="C:external side of plasma membrane"/>
    <property type="evidence" value="ECO:0007669"/>
    <property type="project" value="TreeGrafter"/>
</dbReference>
<name>A0A7K8XUP2_9PICI</name>
<protein>
    <submittedName>
        <fullName evidence="15">BT1A1 protein</fullName>
    </submittedName>
</protein>
<dbReference type="PANTHER" id="PTHR24100">
    <property type="entry name" value="BUTYROPHILIN"/>
    <property type="match status" value="1"/>
</dbReference>
<dbReference type="EMBL" id="VWZE01018845">
    <property type="protein sequence ID" value="NXF94787.1"/>
    <property type="molecule type" value="Genomic_DNA"/>
</dbReference>
<dbReference type="AlphaFoldDB" id="A0A7K8XUP2"/>
<dbReference type="Proteomes" id="UP000583613">
    <property type="component" value="Unassembled WGS sequence"/>
</dbReference>
<dbReference type="FunFam" id="2.60.40.10:FF:000142">
    <property type="entry name" value="V-set domain-containing T-cell activation inhibitor 1"/>
    <property type="match status" value="1"/>
</dbReference>
<dbReference type="SMART" id="SM00409">
    <property type="entry name" value="IG"/>
    <property type="match status" value="1"/>
</dbReference>
<keyword evidence="6 11" id="KW-0472">Membrane</keyword>
<keyword evidence="9" id="KW-0393">Immunoglobulin domain</keyword>
<evidence type="ECO:0000256" key="8">
    <source>
        <dbReference type="ARBA" id="ARBA00023180"/>
    </source>
</evidence>
<feature type="signal peptide" evidence="12">
    <location>
        <begin position="1"/>
        <end position="19"/>
    </location>
</feature>
<dbReference type="SUPFAM" id="SSF49899">
    <property type="entry name" value="Concanavalin A-like lectins/glucanases"/>
    <property type="match status" value="1"/>
</dbReference>
<evidence type="ECO:0000256" key="7">
    <source>
        <dbReference type="ARBA" id="ARBA00023157"/>
    </source>
</evidence>
<dbReference type="PRINTS" id="PR01407">
    <property type="entry name" value="BUTYPHLNCDUF"/>
</dbReference>
<feature type="domain" description="B30.2/SPRY" evidence="13">
    <location>
        <begin position="283"/>
        <end position="472"/>
    </location>
</feature>
<evidence type="ECO:0000256" key="12">
    <source>
        <dbReference type="SAM" id="SignalP"/>
    </source>
</evidence>
<evidence type="ECO:0000256" key="9">
    <source>
        <dbReference type="ARBA" id="ARBA00023319"/>
    </source>
</evidence>
<dbReference type="PANTHER" id="PTHR24100:SF149">
    <property type="entry name" value="BG-LIKE ANTIGEN 1-RELATED"/>
    <property type="match status" value="1"/>
</dbReference>
<evidence type="ECO:0000313" key="16">
    <source>
        <dbReference type="Proteomes" id="UP000583613"/>
    </source>
</evidence>
<reference evidence="15 16" key="1">
    <citation type="submission" date="2019-09" db="EMBL/GenBank/DDBJ databases">
        <title>Bird 10,000 Genomes (B10K) Project - Family phase.</title>
        <authorList>
            <person name="Zhang G."/>
        </authorList>
    </citation>
    <scope>NUCLEOTIDE SEQUENCE [LARGE SCALE GENOMIC DNA]</scope>
    <source>
        <strain evidence="15">B10K-DU-001-04</strain>
        <tissue evidence="15">Muscle</tissue>
    </source>
</reference>
<dbReference type="InterPro" id="IPR003879">
    <property type="entry name" value="Butyrophylin_SPRY"/>
</dbReference>
<dbReference type="InterPro" id="IPR013320">
    <property type="entry name" value="ConA-like_dom_sf"/>
</dbReference>
<comment type="subcellular location">
    <subcellularLocation>
        <location evidence="1">Membrane</location>
        <topology evidence="1">Single-pass type I membrane protein</topology>
    </subcellularLocation>
</comment>
<evidence type="ECO:0000256" key="11">
    <source>
        <dbReference type="SAM" id="Phobius"/>
    </source>
</evidence>
<dbReference type="InterPro" id="IPR001870">
    <property type="entry name" value="B30.2/SPRY"/>
</dbReference>
<dbReference type="GO" id="GO:0005102">
    <property type="term" value="F:signaling receptor binding"/>
    <property type="evidence" value="ECO:0007669"/>
    <property type="project" value="TreeGrafter"/>
</dbReference>
<keyword evidence="16" id="KW-1185">Reference proteome</keyword>
<dbReference type="PROSITE" id="PS50188">
    <property type="entry name" value="B302_SPRY"/>
    <property type="match status" value="1"/>
</dbReference>
<dbReference type="GO" id="GO:0050863">
    <property type="term" value="P:regulation of T cell activation"/>
    <property type="evidence" value="ECO:0007669"/>
    <property type="project" value="UniProtKB-ARBA"/>
</dbReference>